<dbReference type="SUPFAM" id="SSF52440">
    <property type="entry name" value="PreATP-grasp domain"/>
    <property type="match status" value="1"/>
</dbReference>
<evidence type="ECO:0000313" key="6">
    <source>
        <dbReference type="EMBL" id="XDK32177.1"/>
    </source>
</evidence>
<name>A0AB39HJU4_9BACI</name>
<keyword evidence="1" id="KW-0436">Ligase</keyword>
<dbReference type="AlphaFoldDB" id="A0AB39HJU4"/>
<dbReference type="GO" id="GO:0005524">
    <property type="term" value="F:ATP binding"/>
    <property type="evidence" value="ECO:0007669"/>
    <property type="project" value="UniProtKB-UniRule"/>
</dbReference>
<evidence type="ECO:0000256" key="2">
    <source>
        <dbReference type="ARBA" id="ARBA00022741"/>
    </source>
</evidence>
<dbReference type="SMART" id="SM01209">
    <property type="entry name" value="GARS_A"/>
    <property type="match status" value="1"/>
</dbReference>
<evidence type="ECO:0000256" key="3">
    <source>
        <dbReference type="ARBA" id="ARBA00022840"/>
    </source>
</evidence>
<dbReference type="GO" id="GO:0016874">
    <property type="term" value="F:ligase activity"/>
    <property type="evidence" value="ECO:0007669"/>
    <property type="project" value="UniProtKB-KW"/>
</dbReference>
<dbReference type="Gene3D" id="3.30.1490.20">
    <property type="entry name" value="ATP-grasp fold, A domain"/>
    <property type="match status" value="1"/>
</dbReference>
<dbReference type="RefSeq" id="WP_368652898.1">
    <property type="nucleotide sequence ID" value="NZ_CP162599.1"/>
</dbReference>
<dbReference type="PROSITE" id="PS50975">
    <property type="entry name" value="ATP_GRASP"/>
    <property type="match status" value="1"/>
</dbReference>
<evidence type="ECO:0000259" key="5">
    <source>
        <dbReference type="PROSITE" id="PS50975"/>
    </source>
</evidence>
<dbReference type="SUPFAM" id="SSF56059">
    <property type="entry name" value="Glutathione synthetase ATP-binding domain-like"/>
    <property type="match status" value="1"/>
</dbReference>
<evidence type="ECO:0000256" key="4">
    <source>
        <dbReference type="PROSITE-ProRule" id="PRU00409"/>
    </source>
</evidence>
<proteinExistence type="predicted"/>
<dbReference type="PANTHER" id="PTHR43585">
    <property type="entry name" value="FUMIPYRROLE BIOSYNTHESIS PROTEIN C"/>
    <property type="match status" value="1"/>
</dbReference>
<organism evidence="6">
    <name type="scientific">Ornithinibacillus sp. 4-3</name>
    <dbReference type="NCBI Taxonomy" id="3231488"/>
    <lineage>
        <taxon>Bacteria</taxon>
        <taxon>Bacillati</taxon>
        <taxon>Bacillota</taxon>
        <taxon>Bacilli</taxon>
        <taxon>Bacillales</taxon>
        <taxon>Bacillaceae</taxon>
        <taxon>Ornithinibacillus</taxon>
    </lineage>
</organism>
<dbReference type="Pfam" id="PF02786">
    <property type="entry name" value="CPSase_L_D2"/>
    <property type="match status" value="1"/>
</dbReference>
<dbReference type="Gene3D" id="3.40.50.20">
    <property type="match status" value="1"/>
</dbReference>
<reference evidence="6" key="1">
    <citation type="submission" date="2024-07" db="EMBL/GenBank/DDBJ databases">
        <title>Halotolerant mesophilic bacterium Ornithinibacillus sp. 4-3, sp. nov., isolated from soil.</title>
        <authorList>
            <person name="Sidarenka A.V."/>
            <person name="Guliayeva D.E."/>
            <person name="Leanovich S.I."/>
            <person name="Hileuskaya K.S."/>
            <person name="Akhremchuk A.E."/>
            <person name="Sikolenko M.A."/>
            <person name="Valentovich L.N."/>
        </authorList>
    </citation>
    <scope>NUCLEOTIDE SEQUENCE</scope>
    <source>
        <strain evidence="6">4-3</strain>
    </source>
</reference>
<keyword evidence="3 4" id="KW-0067">ATP-binding</keyword>
<accession>A0AB39HJU4</accession>
<protein>
    <submittedName>
        <fullName evidence="6">ATP-grasp domain-containing protein</fullName>
    </submittedName>
</protein>
<keyword evidence="2 4" id="KW-0547">Nucleotide-binding</keyword>
<sequence>MDTLGGKRLLILGGSRISCEIVRKAKELGIYTMVTDWYPLEQSPAKQLADEYFMTSTADIPAMVNLIKEHKVDGVITGYTDSVLPYYAEMCKQTGLPSYGTREQFEILTNKNKYKKLCREFGVPVVDEYYITETDLETEKINEIHYPVLVKPADGSGARGVLVCNNKDELIEYYKQSLKYSQSKEVLIERYVQGKEVTVFYLLKDGEVYLNGMGNRHVKHNQEGVIPLPVAYTFPSIHLKKYQNEVEPRVKEMFKSLDMKNGMVFMQCIVENGNCLVYDIGYRLTGTLEYKLMEEIYDYNPLEMLIRFALTGKMFTENINNKLEAIWKKYALNVSFLIKPGTIKKINGLKAIKTMPQVIDATLAHVEGDILPETAKGTLKQIVLRVFATAQDQNELAQLLDDIYNKLEVISDKEENMLLDGFDLTELRGVLL</sequence>
<feature type="domain" description="ATP-grasp" evidence="5">
    <location>
        <begin position="115"/>
        <end position="310"/>
    </location>
</feature>
<dbReference type="Gene3D" id="3.30.470.20">
    <property type="entry name" value="ATP-grasp fold, B domain"/>
    <property type="match status" value="1"/>
</dbReference>
<gene>
    <name evidence="6" type="ORF">AB4Y30_14330</name>
</gene>
<dbReference type="InterPro" id="IPR013815">
    <property type="entry name" value="ATP_grasp_subdomain_1"/>
</dbReference>
<dbReference type="EMBL" id="CP162599">
    <property type="protein sequence ID" value="XDK32177.1"/>
    <property type="molecule type" value="Genomic_DNA"/>
</dbReference>
<dbReference type="InterPro" id="IPR011761">
    <property type="entry name" value="ATP-grasp"/>
</dbReference>
<dbReference type="InterPro" id="IPR016185">
    <property type="entry name" value="PreATP-grasp_dom_sf"/>
</dbReference>
<dbReference type="PANTHER" id="PTHR43585:SF2">
    <property type="entry name" value="ATP-GRASP ENZYME FSQD"/>
    <property type="match status" value="1"/>
</dbReference>
<dbReference type="InterPro" id="IPR005479">
    <property type="entry name" value="CPAse_ATP-bd"/>
</dbReference>
<dbReference type="GO" id="GO:0046872">
    <property type="term" value="F:metal ion binding"/>
    <property type="evidence" value="ECO:0007669"/>
    <property type="project" value="InterPro"/>
</dbReference>
<dbReference type="InterPro" id="IPR052032">
    <property type="entry name" value="ATP-dep_AA_Ligase"/>
</dbReference>
<evidence type="ECO:0000256" key="1">
    <source>
        <dbReference type="ARBA" id="ARBA00022598"/>
    </source>
</evidence>